<protein>
    <submittedName>
        <fullName evidence="2">Uncharacterized protein</fullName>
    </submittedName>
</protein>
<sequence length="284" mass="31525">MSVDIYASLAPQSQVSADTTSPDTQISPIDLTICHLKCESNFQNFQHIAEAINDIHGAGGTETSGDIEITPQECERRWQDIKSKFEAQTNANGEHAQYSLPDVIKTAIKAISAISLIKSTFASQLWDEVLNQRLTAVLNRGVSKRELIQAAMASCDGMNEVRRWWSITKSVNFVLKQFGRSITLLEARMLSGDEDYDPASEDVKLSSFEDPAVAVSSAAKKIRDLREENDELVKKNERLESGETIADLWKENAKLLARVERLERSVGVFAPAGMRPDFCTEETG</sequence>
<evidence type="ECO:0000313" key="2">
    <source>
        <dbReference type="EMBL" id="KXT06073.1"/>
    </source>
</evidence>
<organism evidence="2 3">
    <name type="scientific">Pseudocercospora eumusae</name>
    <dbReference type="NCBI Taxonomy" id="321146"/>
    <lineage>
        <taxon>Eukaryota</taxon>
        <taxon>Fungi</taxon>
        <taxon>Dikarya</taxon>
        <taxon>Ascomycota</taxon>
        <taxon>Pezizomycotina</taxon>
        <taxon>Dothideomycetes</taxon>
        <taxon>Dothideomycetidae</taxon>
        <taxon>Mycosphaerellales</taxon>
        <taxon>Mycosphaerellaceae</taxon>
        <taxon>Pseudocercospora</taxon>
    </lineage>
</organism>
<evidence type="ECO:0000256" key="1">
    <source>
        <dbReference type="SAM" id="Coils"/>
    </source>
</evidence>
<dbReference type="EMBL" id="LFZN01000008">
    <property type="protein sequence ID" value="KXT06073.1"/>
    <property type="molecule type" value="Genomic_DNA"/>
</dbReference>
<dbReference type="AlphaFoldDB" id="A0A139HUK6"/>
<dbReference type="Proteomes" id="UP000070133">
    <property type="component" value="Unassembled WGS sequence"/>
</dbReference>
<name>A0A139HUK6_9PEZI</name>
<reference evidence="2 3" key="1">
    <citation type="submission" date="2015-07" db="EMBL/GenBank/DDBJ databases">
        <title>Comparative genomics of the Sigatoka disease complex on banana suggests a link between parallel evolutionary changes in Pseudocercospora fijiensis and Pseudocercospora eumusae and increased virulence on the banana host.</title>
        <authorList>
            <person name="Chang T.-C."/>
            <person name="Salvucci A."/>
            <person name="Crous P.W."/>
            <person name="Stergiopoulos I."/>
        </authorList>
    </citation>
    <scope>NUCLEOTIDE SEQUENCE [LARGE SCALE GENOMIC DNA]</scope>
    <source>
        <strain evidence="2 3">CBS 114824</strain>
    </source>
</reference>
<comment type="caution">
    <text evidence="2">The sequence shown here is derived from an EMBL/GenBank/DDBJ whole genome shotgun (WGS) entry which is preliminary data.</text>
</comment>
<evidence type="ECO:0000313" key="3">
    <source>
        <dbReference type="Proteomes" id="UP000070133"/>
    </source>
</evidence>
<keyword evidence="1" id="KW-0175">Coiled coil</keyword>
<proteinExistence type="predicted"/>
<accession>A0A139HUK6</accession>
<keyword evidence="3" id="KW-1185">Reference proteome</keyword>
<gene>
    <name evidence="2" type="ORF">AC578_1361</name>
</gene>
<feature type="coiled-coil region" evidence="1">
    <location>
        <begin position="215"/>
        <end position="242"/>
    </location>
</feature>